<evidence type="ECO:0000313" key="2">
    <source>
        <dbReference type="EMBL" id="ESS57137.1"/>
    </source>
</evidence>
<dbReference type="Proteomes" id="UP000017861">
    <property type="component" value="Unassembled WGS sequence"/>
</dbReference>
<feature type="region of interest" description="Disordered" evidence="1">
    <location>
        <begin position="1"/>
        <end position="77"/>
    </location>
</feature>
<protein>
    <submittedName>
        <fullName evidence="2">Uncharacterized protein</fullName>
    </submittedName>
</protein>
<dbReference type="AlphaFoldDB" id="V5AU34"/>
<evidence type="ECO:0000256" key="1">
    <source>
        <dbReference type="SAM" id="MobiDB-lite"/>
    </source>
</evidence>
<gene>
    <name evidence="2" type="ORF">TCDM_12433</name>
</gene>
<sequence>MCGNNGHPHSLAHLHSLHSPTHKSGVMGKRSPPHNTYKTGTSGSNAIHVAPQDSAMRTAHTRRQRGRRDASNSMAQSFTSLFPDGLASHIHSEARRTPSVPLRVRSAGRHPVTLVPS</sequence>
<organism evidence="2 3">
    <name type="scientific">Trypanosoma cruzi Dm28c</name>
    <dbReference type="NCBI Taxonomy" id="1416333"/>
    <lineage>
        <taxon>Eukaryota</taxon>
        <taxon>Discoba</taxon>
        <taxon>Euglenozoa</taxon>
        <taxon>Kinetoplastea</taxon>
        <taxon>Metakinetoplastina</taxon>
        <taxon>Trypanosomatida</taxon>
        <taxon>Trypanosomatidae</taxon>
        <taxon>Trypanosoma</taxon>
        <taxon>Schizotrypanum</taxon>
    </lineage>
</organism>
<comment type="caution">
    <text evidence="2">The sequence shown here is derived from an EMBL/GenBank/DDBJ whole genome shotgun (WGS) entry which is preliminary data.</text>
</comment>
<proteinExistence type="predicted"/>
<feature type="compositionally biased region" description="Polar residues" evidence="1">
    <location>
        <begin position="33"/>
        <end position="45"/>
    </location>
</feature>
<accession>V5AU34</accession>
<name>V5AU34_TRYCR</name>
<dbReference type="EMBL" id="AYLP01000578">
    <property type="protein sequence ID" value="ESS57137.1"/>
    <property type="molecule type" value="Genomic_DNA"/>
</dbReference>
<evidence type="ECO:0000313" key="3">
    <source>
        <dbReference type="Proteomes" id="UP000017861"/>
    </source>
</evidence>
<reference evidence="2 3" key="1">
    <citation type="journal article" date="2014" name="Genome Announc.">
        <title>Trypanosoma cruzi Clone Dm28c Draft Genome Sequence.</title>
        <authorList>
            <person name="Grisard E.C."/>
            <person name="Teixeira S.M."/>
            <person name="de Almeida L.G."/>
            <person name="Stoco P.H."/>
            <person name="Gerber A.L."/>
            <person name="Talavera-Lopez C."/>
            <person name="Lima O.C."/>
            <person name="Andersson B."/>
            <person name="de Vasconcelos A.T."/>
        </authorList>
    </citation>
    <scope>NUCLEOTIDE SEQUENCE [LARGE SCALE GENOMIC DNA]</scope>
    <source>
        <strain evidence="2 3">Dm28c</strain>
    </source>
</reference>
<feature type="region of interest" description="Disordered" evidence="1">
    <location>
        <begin position="89"/>
        <end position="117"/>
    </location>
</feature>
<dbReference type="VEuPathDB" id="TriTrypDB:TCDM_12433"/>